<evidence type="ECO:0000313" key="2">
    <source>
        <dbReference type="Proteomes" id="UP000005413"/>
    </source>
</evidence>
<name>G5JFZ2_9STAP</name>
<dbReference type="Proteomes" id="UP000005413">
    <property type="component" value="Unassembled WGS sequence"/>
</dbReference>
<accession>G5JFZ2</accession>
<dbReference type="RefSeq" id="WP_002461991.1">
    <property type="nucleotide sequence ID" value="NZ_AEUN01000034.1"/>
</dbReference>
<organism evidence="1 2">
    <name type="scientific">Staphylococcus simiae CCM 7213 = CCUG 51256</name>
    <dbReference type="NCBI Taxonomy" id="911238"/>
    <lineage>
        <taxon>Bacteria</taxon>
        <taxon>Bacillati</taxon>
        <taxon>Bacillota</taxon>
        <taxon>Bacilli</taxon>
        <taxon>Bacillales</taxon>
        <taxon>Staphylococcaceae</taxon>
        <taxon>Staphylococcus</taxon>
    </lineage>
</organism>
<dbReference type="EMBL" id="AEUN01000034">
    <property type="protein sequence ID" value="EHJ08882.1"/>
    <property type="molecule type" value="Genomic_DNA"/>
</dbReference>
<reference evidence="1 2" key="1">
    <citation type="journal article" date="2012" name="BMC Genomics">
        <title>Comparative genomic analysis of the genus Staphylococcus including Staphylococcus aureus and its newly described sister species Staphylococcus simiae.</title>
        <authorList>
            <person name="Suzuki H."/>
            <person name="Lefebure T."/>
            <person name="Pavinski Bitar P."/>
            <person name="Stanhope M.J."/>
        </authorList>
    </citation>
    <scope>NUCLEOTIDE SEQUENCE [LARGE SCALE GENOMIC DNA]</scope>
    <source>
        <strain evidence="1 2">CCM 7213</strain>
    </source>
</reference>
<keyword evidence="2" id="KW-1185">Reference proteome</keyword>
<dbReference type="AlphaFoldDB" id="G5JFZ2"/>
<protein>
    <submittedName>
        <fullName evidence="1">Uncharacterized protein</fullName>
    </submittedName>
</protein>
<sequence>MDKEQIKSNILELIDEKVEVPPYELEPLFNKAGVPFNGKRSMTTDTDKKRVVFYHCSTEFGEIIQELCKDNKIKIVTTQNCLTRYLIDGKVPPLPLSIGDKANVPSWLPVVFKIKEKDDE</sequence>
<dbReference type="PATRIC" id="fig|911238.3.peg.329"/>
<comment type="caution">
    <text evidence="1">The sequence shown here is derived from an EMBL/GenBank/DDBJ whole genome shotgun (WGS) entry which is preliminary data.</text>
</comment>
<proteinExistence type="predicted"/>
<evidence type="ECO:0000313" key="1">
    <source>
        <dbReference type="EMBL" id="EHJ08882.1"/>
    </source>
</evidence>
<gene>
    <name evidence="1" type="ORF">SS7213T_01783</name>
</gene>